<dbReference type="Pfam" id="PF22292">
    <property type="entry name" value="DUF6965"/>
    <property type="match status" value="1"/>
</dbReference>
<feature type="domain" description="DUF6965" evidence="1">
    <location>
        <begin position="6"/>
        <end position="66"/>
    </location>
</feature>
<evidence type="ECO:0000313" key="2">
    <source>
        <dbReference type="EMBL" id="QMW03692.1"/>
    </source>
</evidence>
<evidence type="ECO:0000259" key="1">
    <source>
        <dbReference type="Pfam" id="PF22292"/>
    </source>
</evidence>
<dbReference type="InterPro" id="IPR054238">
    <property type="entry name" value="DUF6965"/>
</dbReference>
<dbReference type="Proteomes" id="UP000515369">
    <property type="component" value="Chromosome"/>
</dbReference>
<gene>
    <name evidence="2" type="ORF">H3H32_01680</name>
</gene>
<keyword evidence="3" id="KW-1185">Reference proteome</keyword>
<name>A0A7G5GXV0_9BACT</name>
<accession>A0A7G5GXV0</accession>
<evidence type="ECO:0000313" key="3">
    <source>
        <dbReference type="Proteomes" id="UP000515369"/>
    </source>
</evidence>
<protein>
    <recommendedName>
        <fullName evidence="1">DUF6965 domain-containing protein</fullName>
    </recommendedName>
</protein>
<reference evidence="2 3" key="1">
    <citation type="submission" date="2020-07" db="EMBL/GenBank/DDBJ databases">
        <title>Spirosoma foliorum sp. nov., isolated from the leaves on the Nejang mountain Korea, Republic of.</title>
        <authorList>
            <person name="Ho H."/>
            <person name="Lee Y.-J."/>
            <person name="Nurcahyanto D.-A."/>
            <person name="Kim S.-G."/>
        </authorList>
    </citation>
    <scope>NUCLEOTIDE SEQUENCE [LARGE SCALE GENOMIC DNA]</scope>
    <source>
        <strain evidence="2 3">PL0136</strain>
    </source>
</reference>
<sequence length="78" mass="8930">MNLSREHQELVDFFSGRDLPSGPQHINEYSVLLNVQGAVNTRLQQLYSEVEATRKSAALMLTEVKDWLMLTESVEEVH</sequence>
<organism evidence="2 3">
    <name type="scientific">Spirosoma foliorum</name>
    <dbReference type="NCBI Taxonomy" id="2710596"/>
    <lineage>
        <taxon>Bacteria</taxon>
        <taxon>Pseudomonadati</taxon>
        <taxon>Bacteroidota</taxon>
        <taxon>Cytophagia</taxon>
        <taxon>Cytophagales</taxon>
        <taxon>Cytophagaceae</taxon>
        <taxon>Spirosoma</taxon>
    </lineage>
</organism>
<dbReference type="RefSeq" id="WP_182460949.1">
    <property type="nucleotide sequence ID" value="NZ_CP059732.1"/>
</dbReference>
<dbReference type="AlphaFoldDB" id="A0A7G5GXV0"/>
<dbReference type="KEGG" id="sfol:H3H32_01680"/>
<proteinExistence type="predicted"/>
<dbReference type="EMBL" id="CP059732">
    <property type="protein sequence ID" value="QMW03692.1"/>
    <property type="molecule type" value="Genomic_DNA"/>
</dbReference>